<keyword evidence="3" id="KW-1185">Reference proteome</keyword>
<proteinExistence type="predicted"/>
<sequence length="177" mass="20398">MIKNVPFNYYTTSEMLQAVLEKPLEKKAGRNYGPPGSRRLIYFIDDMNMPEVDTYGTRHFSVFALSFPGAEALSTIYTSILSQHLRGEGFSAALEKSCPTLVQLALALHQRISSTFLPTAVKFHYIFNLRDLSNIFQVKIKDCYMQVDDLDKQLNLKKYKQLQTTIPQHQERYKGYT</sequence>
<gene>
    <name evidence="2" type="primary">DNAH9_3</name>
    <name evidence="2" type="ORF">EYF80_008045</name>
</gene>
<dbReference type="PANTHER" id="PTHR22878">
    <property type="entry name" value="DYNEIN HEAVY CHAIN 6, AXONEMAL-LIKE-RELATED"/>
    <property type="match status" value="1"/>
</dbReference>
<dbReference type="Pfam" id="PF12775">
    <property type="entry name" value="AAA_7"/>
    <property type="match status" value="1"/>
</dbReference>
<dbReference type="EMBL" id="SRLO01000045">
    <property type="protein sequence ID" value="TNN81599.1"/>
    <property type="molecule type" value="Genomic_DNA"/>
</dbReference>
<reference evidence="2 3" key="1">
    <citation type="submission" date="2019-03" db="EMBL/GenBank/DDBJ databases">
        <title>First draft genome of Liparis tanakae, snailfish: a comprehensive survey of snailfish specific genes.</title>
        <authorList>
            <person name="Kim W."/>
            <person name="Song I."/>
            <person name="Jeong J.-H."/>
            <person name="Kim D."/>
            <person name="Kim S."/>
            <person name="Ryu S."/>
            <person name="Song J.Y."/>
            <person name="Lee S.K."/>
        </authorList>
    </citation>
    <scope>NUCLEOTIDE SEQUENCE [LARGE SCALE GENOMIC DNA]</scope>
    <source>
        <tissue evidence="2">Muscle</tissue>
    </source>
</reference>
<dbReference type="Gene3D" id="1.20.920.30">
    <property type="match status" value="1"/>
</dbReference>
<dbReference type="GO" id="GO:0045505">
    <property type="term" value="F:dynein intermediate chain binding"/>
    <property type="evidence" value="ECO:0007669"/>
    <property type="project" value="InterPro"/>
</dbReference>
<dbReference type="GO" id="GO:0051959">
    <property type="term" value="F:dynein light intermediate chain binding"/>
    <property type="evidence" value="ECO:0007669"/>
    <property type="project" value="InterPro"/>
</dbReference>
<feature type="domain" description="Dynein heavy chain 3 AAA+ lid" evidence="1">
    <location>
        <begin position="101"/>
        <end position="138"/>
    </location>
</feature>
<organism evidence="2 3">
    <name type="scientific">Liparis tanakae</name>
    <name type="common">Tanaka's snailfish</name>
    <dbReference type="NCBI Taxonomy" id="230148"/>
    <lineage>
        <taxon>Eukaryota</taxon>
        <taxon>Metazoa</taxon>
        <taxon>Chordata</taxon>
        <taxon>Craniata</taxon>
        <taxon>Vertebrata</taxon>
        <taxon>Euteleostomi</taxon>
        <taxon>Actinopterygii</taxon>
        <taxon>Neopterygii</taxon>
        <taxon>Teleostei</taxon>
        <taxon>Neoteleostei</taxon>
        <taxon>Acanthomorphata</taxon>
        <taxon>Eupercaria</taxon>
        <taxon>Perciformes</taxon>
        <taxon>Cottioidei</taxon>
        <taxon>Cottales</taxon>
        <taxon>Liparidae</taxon>
        <taxon>Liparis</taxon>
    </lineage>
</organism>
<name>A0A4Z2IUB1_9TELE</name>
<evidence type="ECO:0000259" key="1">
    <source>
        <dbReference type="Pfam" id="PF17857"/>
    </source>
</evidence>
<accession>A0A4Z2IUB1</accession>
<dbReference type="GO" id="GO:0007018">
    <property type="term" value="P:microtubule-based movement"/>
    <property type="evidence" value="ECO:0007669"/>
    <property type="project" value="InterPro"/>
</dbReference>
<dbReference type="Pfam" id="PF17857">
    <property type="entry name" value="AAA_lid_1"/>
    <property type="match status" value="1"/>
</dbReference>
<evidence type="ECO:0000313" key="2">
    <source>
        <dbReference type="EMBL" id="TNN81599.1"/>
    </source>
</evidence>
<dbReference type="InterPro" id="IPR041589">
    <property type="entry name" value="DNAH3_AAA_lid_1"/>
</dbReference>
<comment type="caution">
    <text evidence="2">The sequence shown here is derived from an EMBL/GenBank/DDBJ whole genome shotgun (WGS) entry which is preliminary data.</text>
</comment>
<dbReference type="GO" id="GO:0030286">
    <property type="term" value="C:dynein complex"/>
    <property type="evidence" value="ECO:0007669"/>
    <property type="project" value="InterPro"/>
</dbReference>
<dbReference type="AlphaFoldDB" id="A0A4Z2IUB1"/>
<dbReference type="OrthoDB" id="8937274at2759"/>
<dbReference type="Proteomes" id="UP000314294">
    <property type="component" value="Unassembled WGS sequence"/>
</dbReference>
<dbReference type="InterPro" id="IPR026983">
    <property type="entry name" value="DHC"/>
</dbReference>
<evidence type="ECO:0000313" key="3">
    <source>
        <dbReference type="Proteomes" id="UP000314294"/>
    </source>
</evidence>
<protein>
    <submittedName>
        <fullName evidence="2">Dynein heavy chain 9, axonemal</fullName>
    </submittedName>
</protein>